<keyword evidence="1" id="KW-0812">Transmembrane</keyword>
<sequence length="129" mass="14638">MTTQPTTTEAGEPPEPDLKARSVVMHSDPRFLELRSRLLRFVVPMSIAFLAWYILYVWMSGYARGVMDTQVLGSVNVALVFGVLQFVSTFGIAIWYSLYANRRFDPLAAELRDELMSGEQRTAEQEDKA</sequence>
<dbReference type="PANTHER" id="PTHR38441:SF1">
    <property type="entry name" value="MEMBRANE PROTEIN"/>
    <property type="match status" value="1"/>
</dbReference>
<dbReference type="Proteomes" id="UP000746503">
    <property type="component" value="Unassembled WGS sequence"/>
</dbReference>
<dbReference type="RefSeq" id="WP_167933008.1">
    <property type="nucleotide sequence ID" value="NZ_JAAVJB010000053.1"/>
</dbReference>
<evidence type="ECO:0000313" key="2">
    <source>
        <dbReference type="EMBL" id="NJP66485.1"/>
    </source>
</evidence>
<gene>
    <name evidence="2" type="ORF">HCJ92_09325</name>
</gene>
<feature type="transmembrane region" description="Helical" evidence="1">
    <location>
        <begin position="71"/>
        <end position="96"/>
    </location>
</feature>
<feature type="transmembrane region" description="Helical" evidence="1">
    <location>
        <begin position="38"/>
        <end position="59"/>
    </location>
</feature>
<name>A0ABX1AQE5_9ACTN</name>
<dbReference type="PANTHER" id="PTHR38441">
    <property type="entry name" value="INTEGRAL MEMBRANE PROTEIN-RELATED"/>
    <property type="match status" value="1"/>
</dbReference>
<dbReference type="Pfam" id="PF04341">
    <property type="entry name" value="DUF485"/>
    <property type="match status" value="1"/>
</dbReference>
<protein>
    <submittedName>
        <fullName evidence="2">DUF485 domain-containing protein</fullName>
    </submittedName>
</protein>
<reference evidence="2 3" key="1">
    <citation type="submission" date="2020-03" db="EMBL/GenBank/DDBJ databases">
        <title>Draft genome of Streptomyces sp. ventii, isolated from the Axial Seamount in the Pacific Ocean, and resequencing of the two type strains Streptomyces lonarensis strain NCL 716 and Streptomyces bohaiensis strain 11A07.</title>
        <authorList>
            <person name="Loughran R.M."/>
            <person name="Pfannmuller K.M."/>
            <person name="Wasson B.J."/>
            <person name="Deadmond M.C."/>
            <person name="Paddock B.E."/>
            <person name="Koyack M.J."/>
            <person name="Gallegos D.A."/>
            <person name="Mitchell E.A."/>
            <person name="Ushijima B."/>
            <person name="Saw J.H."/>
            <person name="Mcphail K.L."/>
            <person name="Videau P."/>
        </authorList>
    </citation>
    <scope>NUCLEOTIDE SEQUENCE [LARGE SCALE GENOMIC DNA]</scope>
    <source>
        <strain evidence="3">5675061</strain>
    </source>
</reference>
<dbReference type="InterPro" id="IPR007436">
    <property type="entry name" value="DUF485"/>
</dbReference>
<evidence type="ECO:0000256" key="1">
    <source>
        <dbReference type="SAM" id="Phobius"/>
    </source>
</evidence>
<organism evidence="2 3">
    <name type="scientific">Streptomyces spiramenti</name>
    <dbReference type="NCBI Taxonomy" id="2720606"/>
    <lineage>
        <taxon>Bacteria</taxon>
        <taxon>Bacillati</taxon>
        <taxon>Actinomycetota</taxon>
        <taxon>Actinomycetes</taxon>
        <taxon>Kitasatosporales</taxon>
        <taxon>Streptomycetaceae</taxon>
        <taxon>Streptomyces</taxon>
    </lineage>
</organism>
<accession>A0ABX1AQE5</accession>
<evidence type="ECO:0000313" key="3">
    <source>
        <dbReference type="Proteomes" id="UP000746503"/>
    </source>
</evidence>
<keyword evidence="3" id="KW-1185">Reference proteome</keyword>
<dbReference type="EMBL" id="JAAVJB010000053">
    <property type="protein sequence ID" value="NJP66485.1"/>
    <property type="molecule type" value="Genomic_DNA"/>
</dbReference>
<keyword evidence="1" id="KW-1133">Transmembrane helix</keyword>
<keyword evidence="1" id="KW-0472">Membrane</keyword>
<comment type="caution">
    <text evidence="2">The sequence shown here is derived from an EMBL/GenBank/DDBJ whole genome shotgun (WGS) entry which is preliminary data.</text>
</comment>
<proteinExistence type="predicted"/>